<dbReference type="EMBL" id="MU150421">
    <property type="protein sequence ID" value="KAF9456496.1"/>
    <property type="molecule type" value="Genomic_DNA"/>
</dbReference>
<keyword evidence="2" id="KW-1185">Reference proteome</keyword>
<comment type="caution">
    <text evidence="1">The sequence shown here is derived from an EMBL/GenBank/DDBJ whole genome shotgun (WGS) entry which is preliminary data.</text>
</comment>
<organism evidence="1 2">
    <name type="scientific">Collybia nuda</name>
    <dbReference type="NCBI Taxonomy" id="64659"/>
    <lineage>
        <taxon>Eukaryota</taxon>
        <taxon>Fungi</taxon>
        <taxon>Dikarya</taxon>
        <taxon>Basidiomycota</taxon>
        <taxon>Agaricomycotina</taxon>
        <taxon>Agaricomycetes</taxon>
        <taxon>Agaricomycetidae</taxon>
        <taxon>Agaricales</taxon>
        <taxon>Tricholomatineae</taxon>
        <taxon>Clitocybaceae</taxon>
        <taxon>Collybia</taxon>
    </lineage>
</organism>
<accession>A0A9P5XVX1</accession>
<dbReference type="Proteomes" id="UP000807353">
    <property type="component" value="Unassembled WGS sequence"/>
</dbReference>
<dbReference type="AlphaFoldDB" id="A0A9P5XVX1"/>
<proteinExistence type="predicted"/>
<name>A0A9P5XVX1_9AGAR</name>
<evidence type="ECO:0000313" key="2">
    <source>
        <dbReference type="Proteomes" id="UP000807353"/>
    </source>
</evidence>
<sequence length="113" mass="13084">MSLPSTSLINVHNSDDEFDKFIYGIMQQSRVTREEEEDDEDDDDNNNKIAEYNCLVEGFFDQTLVPEYDNMEPMYPNLDLECQPTSADSLLMRVRCVISPCLYFSPNTIVKLL</sequence>
<reference evidence="1" key="1">
    <citation type="submission" date="2020-11" db="EMBL/GenBank/DDBJ databases">
        <authorList>
            <consortium name="DOE Joint Genome Institute"/>
            <person name="Ahrendt S."/>
            <person name="Riley R."/>
            <person name="Andreopoulos W."/>
            <person name="Labutti K."/>
            <person name="Pangilinan J."/>
            <person name="Ruiz-Duenas F.J."/>
            <person name="Barrasa J.M."/>
            <person name="Sanchez-Garcia M."/>
            <person name="Camarero S."/>
            <person name="Miyauchi S."/>
            <person name="Serrano A."/>
            <person name="Linde D."/>
            <person name="Babiker R."/>
            <person name="Drula E."/>
            <person name="Ayuso-Fernandez I."/>
            <person name="Pacheco R."/>
            <person name="Padilla G."/>
            <person name="Ferreira P."/>
            <person name="Barriuso J."/>
            <person name="Kellner H."/>
            <person name="Castanera R."/>
            <person name="Alfaro M."/>
            <person name="Ramirez L."/>
            <person name="Pisabarro A.G."/>
            <person name="Kuo A."/>
            <person name="Tritt A."/>
            <person name="Lipzen A."/>
            <person name="He G."/>
            <person name="Yan M."/>
            <person name="Ng V."/>
            <person name="Cullen D."/>
            <person name="Martin F."/>
            <person name="Rosso M.-N."/>
            <person name="Henrissat B."/>
            <person name="Hibbett D."/>
            <person name="Martinez A.T."/>
            <person name="Grigoriev I.V."/>
        </authorList>
    </citation>
    <scope>NUCLEOTIDE SEQUENCE</scope>
    <source>
        <strain evidence="1">CBS 247.69</strain>
    </source>
</reference>
<evidence type="ECO:0000313" key="1">
    <source>
        <dbReference type="EMBL" id="KAF9456496.1"/>
    </source>
</evidence>
<protein>
    <submittedName>
        <fullName evidence="1">Uncharacterized protein</fullName>
    </submittedName>
</protein>
<feature type="non-terminal residue" evidence="1">
    <location>
        <position position="113"/>
    </location>
</feature>
<gene>
    <name evidence="1" type="ORF">BDZ94DRAFT_1275453</name>
</gene>